<comment type="caution">
    <text evidence="7">The sequence shown here is derived from an EMBL/GenBank/DDBJ whole genome shotgun (WGS) entry which is preliminary data.</text>
</comment>
<keyword evidence="3" id="KW-0238">DNA-binding</keyword>
<dbReference type="EMBL" id="CACSLK010006441">
    <property type="protein sequence ID" value="CAA0810727.1"/>
    <property type="molecule type" value="Genomic_DNA"/>
</dbReference>
<evidence type="ECO:0000259" key="6">
    <source>
        <dbReference type="PROSITE" id="PS50863"/>
    </source>
</evidence>
<dbReference type="PANTHER" id="PTHR31920:SF132">
    <property type="entry name" value="TF-B3 DOMAIN-CONTAINING PROTEIN"/>
    <property type="match status" value="1"/>
</dbReference>
<dbReference type="InterPro" id="IPR050655">
    <property type="entry name" value="Plant_B3_domain"/>
</dbReference>
<dbReference type="PROSITE" id="PS50863">
    <property type="entry name" value="B3"/>
    <property type="match status" value="1"/>
</dbReference>
<name>A0A9N7MP62_STRHE</name>
<dbReference type="GO" id="GO:0003677">
    <property type="term" value="F:DNA binding"/>
    <property type="evidence" value="ECO:0007669"/>
    <property type="project" value="UniProtKB-KW"/>
</dbReference>
<evidence type="ECO:0000256" key="5">
    <source>
        <dbReference type="ARBA" id="ARBA00023242"/>
    </source>
</evidence>
<dbReference type="OrthoDB" id="1666376at2759"/>
<evidence type="ECO:0000256" key="3">
    <source>
        <dbReference type="ARBA" id="ARBA00023125"/>
    </source>
</evidence>
<comment type="subcellular location">
    <subcellularLocation>
        <location evidence="1">Nucleus</location>
    </subcellularLocation>
</comment>
<keyword evidence="8" id="KW-1185">Reference proteome</keyword>
<reference evidence="7" key="1">
    <citation type="submission" date="2019-12" db="EMBL/GenBank/DDBJ databases">
        <authorList>
            <person name="Scholes J."/>
        </authorList>
    </citation>
    <scope>NUCLEOTIDE SEQUENCE</scope>
</reference>
<dbReference type="SUPFAM" id="SSF101936">
    <property type="entry name" value="DNA-binding pseudobarrel domain"/>
    <property type="match status" value="1"/>
</dbReference>
<organism evidence="7 8">
    <name type="scientific">Striga hermonthica</name>
    <name type="common">Purple witchweed</name>
    <name type="synonym">Buchnera hermonthica</name>
    <dbReference type="NCBI Taxonomy" id="68872"/>
    <lineage>
        <taxon>Eukaryota</taxon>
        <taxon>Viridiplantae</taxon>
        <taxon>Streptophyta</taxon>
        <taxon>Embryophyta</taxon>
        <taxon>Tracheophyta</taxon>
        <taxon>Spermatophyta</taxon>
        <taxon>Magnoliopsida</taxon>
        <taxon>eudicotyledons</taxon>
        <taxon>Gunneridae</taxon>
        <taxon>Pentapetalae</taxon>
        <taxon>asterids</taxon>
        <taxon>lamiids</taxon>
        <taxon>Lamiales</taxon>
        <taxon>Orobanchaceae</taxon>
        <taxon>Buchnereae</taxon>
        <taxon>Striga</taxon>
    </lineage>
</organism>
<dbReference type="InterPro" id="IPR015300">
    <property type="entry name" value="DNA-bd_pseudobarrel_sf"/>
</dbReference>
<evidence type="ECO:0000313" key="8">
    <source>
        <dbReference type="Proteomes" id="UP001153555"/>
    </source>
</evidence>
<sequence length="212" mass="24803">MLCPSKVTLPSFLAIISSSEDDWREWLPLPAEIYKEYDGLLPRACRLTTIDGEEYEATMGLKNGQLSLIEGWENFMDSESIEYGFHLEFYRHSLFDFEIEIMDENGCEREPIGSFTLDMKRTHVERARLFIPMQFWRDHIEGDYADTSVAYLLIGKRKYELEVVEGHGNKLLQRGEARSFMDDNEIVENCSYKFCLVPGELIRFKVYLSSFM</sequence>
<protein>
    <recommendedName>
        <fullName evidence="6">TF-B3 domain-containing protein</fullName>
    </recommendedName>
</protein>
<gene>
    <name evidence="7" type="ORF">SHERM_12275</name>
</gene>
<proteinExistence type="predicted"/>
<dbReference type="AlphaFoldDB" id="A0A9N7MP62"/>
<dbReference type="Proteomes" id="UP001153555">
    <property type="component" value="Unassembled WGS sequence"/>
</dbReference>
<dbReference type="GO" id="GO:0005634">
    <property type="term" value="C:nucleus"/>
    <property type="evidence" value="ECO:0007669"/>
    <property type="project" value="UniProtKB-SubCell"/>
</dbReference>
<feature type="domain" description="TF-B3" evidence="6">
    <location>
        <begin position="12"/>
        <end position="105"/>
    </location>
</feature>
<keyword evidence="5" id="KW-0539">Nucleus</keyword>
<evidence type="ECO:0000313" key="7">
    <source>
        <dbReference type="EMBL" id="CAA0810727.1"/>
    </source>
</evidence>
<keyword evidence="4" id="KW-0804">Transcription</keyword>
<accession>A0A9N7MP62</accession>
<evidence type="ECO:0000256" key="2">
    <source>
        <dbReference type="ARBA" id="ARBA00023015"/>
    </source>
</evidence>
<dbReference type="Gene3D" id="2.40.330.10">
    <property type="entry name" value="DNA-binding pseudobarrel domain"/>
    <property type="match status" value="2"/>
</dbReference>
<dbReference type="PANTHER" id="PTHR31920">
    <property type="entry name" value="B3 DOMAIN-CONTAINING"/>
    <property type="match status" value="1"/>
</dbReference>
<keyword evidence="2" id="KW-0805">Transcription regulation</keyword>
<dbReference type="InterPro" id="IPR003340">
    <property type="entry name" value="B3_DNA-bd"/>
</dbReference>
<evidence type="ECO:0000256" key="1">
    <source>
        <dbReference type="ARBA" id="ARBA00004123"/>
    </source>
</evidence>
<evidence type="ECO:0000256" key="4">
    <source>
        <dbReference type="ARBA" id="ARBA00023163"/>
    </source>
</evidence>